<proteinExistence type="predicted"/>
<keyword evidence="1" id="KW-0175">Coiled coil</keyword>
<evidence type="ECO:0000313" key="2">
    <source>
        <dbReference type="EMBL" id="VDM73979.1"/>
    </source>
</evidence>
<evidence type="ECO:0000313" key="3">
    <source>
        <dbReference type="Proteomes" id="UP000270094"/>
    </source>
</evidence>
<sequence length="320" mass="36780">MGNQSPETSHPDVGRETLEVLSEAPATVTLSTENLREQMLERFERYLKVAKTFRDRVPIRRPGCEIPKVLLEIGNDILLSRMPEQVSQGQRYLSRLRDVVYAVARAIASTTDGLGQDRNDGVALKQTLSEEVEFRGTLLSFISTIENEVNRRKVRKRGERKRPSRKYLELAEVQGLRSGVELYRYLRKLKDQLNTTQNKIKSLEATKRRLSVRRRGASYVARERLDRDTTKVPVTSVREFWKPIVGTGKPFSVSGELQSWADDLGSSETPERAQELTEVEWSEIFRKVKPWKATGPDGIQGFWWKHLPAARSGLIRWCRQ</sequence>
<reference evidence="2 3" key="1">
    <citation type="submission" date="2018-11" db="EMBL/GenBank/DDBJ databases">
        <authorList>
            <consortium name="Pathogen Informatics"/>
        </authorList>
    </citation>
    <scope>NUCLEOTIDE SEQUENCE [LARGE SCALE GENOMIC DNA]</scope>
</reference>
<feature type="coiled-coil region" evidence="1">
    <location>
        <begin position="186"/>
        <end position="213"/>
    </location>
</feature>
<protein>
    <submittedName>
        <fullName evidence="2">Uncharacterized protein</fullName>
    </submittedName>
</protein>
<organism evidence="2 3">
    <name type="scientific">Strongylus vulgaris</name>
    <name type="common">Blood worm</name>
    <dbReference type="NCBI Taxonomy" id="40348"/>
    <lineage>
        <taxon>Eukaryota</taxon>
        <taxon>Metazoa</taxon>
        <taxon>Ecdysozoa</taxon>
        <taxon>Nematoda</taxon>
        <taxon>Chromadorea</taxon>
        <taxon>Rhabditida</taxon>
        <taxon>Rhabditina</taxon>
        <taxon>Rhabditomorpha</taxon>
        <taxon>Strongyloidea</taxon>
        <taxon>Strongylidae</taxon>
        <taxon>Strongylus</taxon>
    </lineage>
</organism>
<accession>A0A3P7J2S7</accession>
<feature type="non-terminal residue" evidence="2">
    <location>
        <position position="320"/>
    </location>
</feature>
<dbReference type="AlphaFoldDB" id="A0A3P7J2S7"/>
<dbReference type="OrthoDB" id="5798715at2759"/>
<evidence type="ECO:0000256" key="1">
    <source>
        <dbReference type="SAM" id="Coils"/>
    </source>
</evidence>
<name>A0A3P7J2S7_STRVU</name>
<dbReference type="Proteomes" id="UP000270094">
    <property type="component" value="Unassembled WGS sequence"/>
</dbReference>
<keyword evidence="3" id="KW-1185">Reference proteome</keyword>
<dbReference type="EMBL" id="UYYB01033452">
    <property type="protein sequence ID" value="VDM73979.1"/>
    <property type="molecule type" value="Genomic_DNA"/>
</dbReference>
<gene>
    <name evidence="2" type="ORF">SVUK_LOCUS8977</name>
</gene>